<dbReference type="KEGG" id="cari:FNU76_18670"/>
<proteinExistence type="predicted"/>
<feature type="chain" id="PRO_5021873413" description="PEP-CTERM sorting domain-containing protein" evidence="1">
    <location>
        <begin position="22"/>
        <end position="248"/>
    </location>
</feature>
<feature type="signal peptide" evidence="1">
    <location>
        <begin position="1"/>
        <end position="21"/>
    </location>
</feature>
<protein>
    <recommendedName>
        <fullName evidence="4">PEP-CTERM sorting domain-containing protein</fullName>
    </recommendedName>
</protein>
<keyword evidence="3" id="KW-1185">Reference proteome</keyword>
<evidence type="ECO:0000313" key="3">
    <source>
        <dbReference type="Proteomes" id="UP000317550"/>
    </source>
</evidence>
<evidence type="ECO:0000313" key="2">
    <source>
        <dbReference type="EMBL" id="QDQ28208.1"/>
    </source>
</evidence>
<dbReference type="Proteomes" id="UP000317550">
    <property type="component" value="Chromosome"/>
</dbReference>
<accession>A0A516SJI6</accession>
<name>A0A516SJI6_9NEIS</name>
<dbReference type="EMBL" id="CP041730">
    <property type="protein sequence ID" value="QDQ28208.1"/>
    <property type="molecule type" value="Genomic_DNA"/>
</dbReference>
<keyword evidence="1" id="KW-0732">Signal</keyword>
<dbReference type="AlphaFoldDB" id="A0A516SJI6"/>
<organism evidence="2 3">
    <name type="scientific">Chitinimonas arctica</name>
    <dbReference type="NCBI Taxonomy" id="2594795"/>
    <lineage>
        <taxon>Bacteria</taxon>
        <taxon>Pseudomonadati</taxon>
        <taxon>Pseudomonadota</taxon>
        <taxon>Betaproteobacteria</taxon>
        <taxon>Neisseriales</taxon>
        <taxon>Chitinibacteraceae</taxon>
        <taxon>Chitinimonas</taxon>
    </lineage>
</organism>
<evidence type="ECO:0008006" key="4">
    <source>
        <dbReference type="Google" id="ProtNLM"/>
    </source>
</evidence>
<gene>
    <name evidence="2" type="ORF">FNU76_18670</name>
</gene>
<evidence type="ECO:0000256" key="1">
    <source>
        <dbReference type="SAM" id="SignalP"/>
    </source>
</evidence>
<dbReference type="RefSeq" id="WP_144279595.1">
    <property type="nucleotide sequence ID" value="NZ_CP041730.1"/>
</dbReference>
<reference evidence="3" key="1">
    <citation type="submission" date="2019-07" db="EMBL/GenBank/DDBJ databases">
        <title>Chitinimonas sp. nov., isolated from Ny-Alesund, arctica soil.</title>
        <authorList>
            <person name="Xu Q."/>
            <person name="Peng F."/>
        </authorList>
    </citation>
    <scope>NUCLEOTIDE SEQUENCE [LARGE SCALE GENOMIC DNA]</scope>
    <source>
        <strain evidence="3">R3-44</strain>
    </source>
</reference>
<sequence length="248" mass="27154">MQSTNHVMAVLISTIAGMAQAATLGQVIDSFPQPQCANVLPMVLTMGDTPTSPSFVWGQQWTGTGAPAFRTLNAGSNTAYTPGLDATSNQPVEIRPQLQNGGDVINGGIGLNGYIDGQFVNNITMLAPTQRHYLSARLWEMNPAAPWSVKTYMQFNGTLGFETVSDAEPPLRDRKVKELQYFPQFNGYPGAYQETVFSGFLAKGTYFLTTDFYTIGHWFSTVKGKSYCGKGFRNRIYSGHAVNPVNIR</sequence>